<evidence type="ECO:0000256" key="2">
    <source>
        <dbReference type="ARBA" id="ARBA00023125"/>
    </source>
</evidence>
<evidence type="ECO:0000259" key="6">
    <source>
        <dbReference type="PROSITE" id="PS01124"/>
    </source>
</evidence>
<evidence type="ECO:0000256" key="4">
    <source>
        <dbReference type="SAM" id="MobiDB-lite"/>
    </source>
</evidence>
<name>F8F4T3_PAEMK</name>
<dbReference type="SMART" id="SM00342">
    <property type="entry name" value="HTH_ARAC"/>
    <property type="match status" value="1"/>
</dbReference>
<proteinExistence type="predicted"/>
<dbReference type="RefSeq" id="WP_013915824.1">
    <property type="nucleotide sequence ID" value="NC_015690.1"/>
</dbReference>
<evidence type="ECO:0000256" key="3">
    <source>
        <dbReference type="ARBA" id="ARBA00023163"/>
    </source>
</evidence>
<feature type="compositionally biased region" description="Polar residues" evidence="4">
    <location>
        <begin position="766"/>
        <end position="776"/>
    </location>
</feature>
<keyword evidence="5" id="KW-1133">Transmembrane helix</keyword>
<dbReference type="PRINTS" id="PR00032">
    <property type="entry name" value="HTHARAC"/>
</dbReference>
<dbReference type="InterPro" id="IPR020449">
    <property type="entry name" value="Tscrpt_reg_AraC-type_HTH"/>
</dbReference>
<dbReference type="SUPFAM" id="SSF46689">
    <property type="entry name" value="Homeodomain-like"/>
    <property type="match status" value="2"/>
</dbReference>
<keyword evidence="1" id="KW-0805">Transcription regulation</keyword>
<dbReference type="KEGG" id="pms:KNP414_02102"/>
<reference evidence="7 8" key="2">
    <citation type="journal article" date="2013" name="Genome Announc.">
        <title>Genome Sequence of Growth-Improving Paenibacillus mucilaginosus Strain KNP414.</title>
        <authorList>
            <person name="Lu J.J."/>
            <person name="Wang J.F."/>
            <person name="Hu X.F."/>
        </authorList>
    </citation>
    <scope>NUCLEOTIDE SEQUENCE [LARGE SCALE GENOMIC DNA]</scope>
    <source>
        <strain evidence="7 8">KNP414</strain>
    </source>
</reference>
<dbReference type="Pfam" id="PF17853">
    <property type="entry name" value="GGDEF_2"/>
    <property type="match status" value="1"/>
</dbReference>
<dbReference type="PATRIC" id="fig|1036673.3.peg.1885"/>
<evidence type="ECO:0000256" key="1">
    <source>
        <dbReference type="ARBA" id="ARBA00023015"/>
    </source>
</evidence>
<dbReference type="InterPro" id="IPR018060">
    <property type="entry name" value="HTH_AraC"/>
</dbReference>
<protein>
    <submittedName>
        <fullName evidence="7">Transcriptional regulator, AraC family</fullName>
    </submittedName>
</protein>
<dbReference type="GO" id="GO:0003700">
    <property type="term" value="F:DNA-binding transcription factor activity"/>
    <property type="evidence" value="ECO:0007669"/>
    <property type="project" value="InterPro"/>
</dbReference>
<keyword evidence="2" id="KW-0238">DNA-binding</keyword>
<dbReference type="AlphaFoldDB" id="F8F4T3"/>
<dbReference type="GO" id="GO:0043565">
    <property type="term" value="F:sequence-specific DNA binding"/>
    <property type="evidence" value="ECO:0007669"/>
    <property type="project" value="InterPro"/>
</dbReference>
<dbReference type="HOGENOM" id="CLU_362415_0_0_9"/>
<feature type="domain" description="HTH araC/xylS-type" evidence="6">
    <location>
        <begin position="655"/>
        <end position="753"/>
    </location>
</feature>
<evidence type="ECO:0000313" key="7">
    <source>
        <dbReference type="EMBL" id="AEI40663.1"/>
    </source>
</evidence>
<dbReference type="PROSITE" id="PS01124">
    <property type="entry name" value="HTH_ARAC_FAMILY_2"/>
    <property type="match status" value="1"/>
</dbReference>
<dbReference type="InterPro" id="IPR009057">
    <property type="entry name" value="Homeodomain-like_sf"/>
</dbReference>
<accession>F8F4T3</accession>
<reference evidence="8" key="1">
    <citation type="submission" date="2011-06" db="EMBL/GenBank/DDBJ databases">
        <title>Complete genome sequence of Paenibacillus mucilaginosus KNP414.</title>
        <authorList>
            <person name="Wang J."/>
            <person name="Hu S."/>
            <person name="Hu X."/>
            <person name="Zhang B."/>
            <person name="Dong D."/>
            <person name="Zhang S."/>
            <person name="Zhao K."/>
            <person name="Wu D."/>
        </authorList>
    </citation>
    <scope>NUCLEOTIDE SEQUENCE [LARGE SCALE GENOMIC DNA]</scope>
    <source>
        <strain evidence="8">KNP414</strain>
    </source>
</reference>
<dbReference type="Proteomes" id="UP000006620">
    <property type="component" value="Chromosome"/>
</dbReference>
<keyword evidence="3" id="KW-0804">Transcription</keyword>
<dbReference type="PANTHER" id="PTHR43280:SF27">
    <property type="entry name" value="TRANSCRIPTIONAL REGULATOR MTLR"/>
    <property type="match status" value="1"/>
</dbReference>
<evidence type="ECO:0000313" key="8">
    <source>
        <dbReference type="Proteomes" id="UP000006620"/>
    </source>
</evidence>
<keyword evidence="5" id="KW-0472">Membrane</keyword>
<sequence>MLRIRFKYIAGNKRTKLILVLALCISLCIGTVGLYSYSQYRRALDTELNTPNVELLQINLDVSNRAFREADGRAVDVSFHEAALGFISSQSSDRESRSASLQAYLQTMAEKPDIHSIEVLALEGRSRVSSLGGYPSGWSGGAPLEGWMAELNDKPLLVKRRSAGGVQGAGTTELLSLVRPVRQNGQVTGAVIVNLDYDRLFSKLYTSSANYLYVYNLDGELIYPKLNLPIPLSGMEEVTGGLDVRPFAYVRAEGQEYMANQTFSDVTGWRLISLVPVEKLLKNAKLARDMMLLLSLLSIAVGCAAVYSYNYAAFRPLKRIQRLLRPLQRDAAAQGDLYDLEPVIGKLVEEWHRESLVARQSLPELRSKFLEDLLARSLGAREAQAKWEQYFQDWKPGDLTVFVVSIDRYGEWASRFPEEDRRLLKYALNNILLEALEPAWRAVSMGDPPDGAALLLQPKDPDRAAPEREALSREAARIREMLSQYLSLSVSAGIGPAVPSVTQAARSLAEAREALSYRLYAGYGSIHARPTAVLPAEKDEPSGRGDAGTAEWLSALAAGGSEACAEWARSWTEAFRTGGVRPSSVYREVDALMEELLRTATALGAVPPAELADYTPGQGATLELGDVAALLERCLTAMARELASRRQRREYQIVQAMKDYMEDHLDGNIGLQEIADSVQMSISSVSSMFKEETGSTIYDYLTHLRIGRACRLLEETPMKIAEIAQRVGYQNENSFIRAFRKVKTVTPGRYREGIKSSGGYADRPNPRSSGISEDLP</sequence>
<feature type="region of interest" description="Disordered" evidence="4">
    <location>
        <begin position="753"/>
        <end position="776"/>
    </location>
</feature>
<dbReference type="Pfam" id="PF12833">
    <property type="entry name" value="HTH_18"/>
    <property type="match status" value="1"/>
</dbReference>
<dbReference type="EMBL" id="CP002869">
    <property type="protein sequence ID" value="AEI40663.1"/>
    <property type="molecule type" value="Genomic_DNA"/>
</dbReference>
<keyword evidence="5" id="KW-0812">Transmembrane</keyword>
<dbReference type="Gene3D" id="1.10.10.60">
    <property type="entry name" value="Homeodomain-like"/>
    <property type="match status" value="2"/>
</dbReference>
<organism evidence="7 8">
    <name type="scientific">Paenibacillus mucilaginosus (strain KNP414)</name>
    <dbReference type="NCBI Taxonomy" id="1036673"/>
    <lineage>
        <taxon>Bacteria</taxon>
        <taxon>Bacillati</taxon>
        <taxon>Bacillota</taxon>
        <taxon>Bacilli</taxon>
        <taxon>Bacillales</taxon>
        <taxon>Paenibacillaceae</taxon>
        <taxon>Paenibacillus</taxon>
    </lineage>
</organism>
<dbReference type="InterPro" id="IPR041522">
    <property type="entry name" value="CdaR_GGDEF"/>
</dbReference>
<dbReference type="PANTHER" id="PTHR43280">
    <property type="entry name" value="ARAC-FAMILY TRANSCRIPTIONAL REGULATOR"/>
    <property type="match status" value="1"/>
</dbReference>
<evidence type="ECO:0000256" key="5">
    <source>
        <dbReference type="SAM" id="Phobius"/>
    </source>
</evidence>
<feature type="transmembrane region" description="Helical" evidence="5">
    <location>
        <begin position="290"/>
        <end position="312"/>
    </location>
</feature>
<gene>
    <name evidence="7" type="ordered locus">KNP414_02102</name>
</gene>